<gene>
    <name evidence="2" type="ORF">HPB48_017972</name>
</gene>
<keyword evidence="3" id="KW-1185">Reference proteome</keyword>
<sequence length="390" mass="43907">MVDGRHKNGAERVSTLYRPLPSGRVDFKRPYSSLIWPATQPDESALADIPNEEKAVDAPLVHFSRQCIGFAEHLNTYKVRLALAALVFCLLLLLVDVIIDASFPYCDHPVNCFDLSAELRGSTEASVDPCEDMYEHVCGQWAEQYPGVPHQFALLNHRLRTELFRGADHTKDAGSAAGKAGLALSSCMDVWRFSDIDHSDVISNVLNRRGLKWPATSNVPLRHVFHQLVSLTLEDLIGVFFTLRLYTYLRTTDRQVFEIRYPELVMQPMQDPDSLQNCIRTYNSTVDVQGLAMQILHLELDYITSLRQNIELERAPAYHKFGDIDALYNSSLIKSKLWVDAINRHLQATRLLIRAASSCSTTSLPCPRPSTLCPRTPPRRGTCKILSAGK</sequence>
<protein>
    <recommendedName>
        <fullName evidence="4">Peptidase M13 N-terminal domain-containing protein</fullName>
    </recommendedName>
</protein>
<evidence type="ECO:0000256" key="1">
    <source>
        <dbReference type="SAM" id="Phobius"/>
    </source>
</evidence>
<dbReference type="InterPro" id="IPR000718">
    <property type="entry name" value="Peptidase_M13"/>
</dbReference>
<evidence type="ECO:0000313" key="3">
    <source>
        <dbReference type="Proteomes" id="UP000821853"/>
    </source>
</evidence>
<dbReference type="EMBL" id="JABSTR010000003">
    <property type="protein sequence ID" value="KAH9364933.1"/>
    <property type="molecule type" value="Genomic_DNA"/>
</dbReference>
<dbReference type="InterPro" id="IPR042089">
    <property type="entry name" value="Peptidase_M13_dom_2"/>
</dbReference>
<keyword evidence="1" id="KW-0472">Membrane</keyword>
<dbReference type="Proteomes" id="UP000821853">
    <property type="component" value="Unassembled WGS sequence"/>
</dbReference>
<dbReference type="VEuPathDB" id="VectorBase:HLOH_043756"/>
<dbReference type="Gene3D" id="1.10.1380.10">
    <property type="entry name" value="Neutral endopeptidase , domain2"/>
    <property type="match status" value="1"/>
</dbReference>
<comment type="caution">
    <text evidence="2">The sequence shown here is derived from an EMBL/GenBank/DDBJ whole genome shotgun (WGS) entry which is preliminary data.</text>
</comment>
<reference evidence="2 3" key="1">
    <citation type="journal article" date="2020" name="Cell">
        <title>Large-Scale Comparative Analyses of Tick Genomes Elucidate Their Genetic Diversity and Vector Capacities.</title>
        <authorList>
            <consortium name="Tick Genome and Microbiome Consortium (TIGMIC)"/>
            <person name="Jia N."/>
            <person name="Wang J."/>
            <person name="Shi W."/>
            <person name="Du L."/>
            <person name="Sun Y."/>
            <person name="Zhan W."/>
            <person name="Jiang J.F."/>
            <person name="Wang Q."/>
            <person name="Zhang B."/>
            <person name="Ji P."/>
            <person name="Bell-Sakyi L."/>
            <person name="Cui X.M."/>
            <person name="Yuan T.T."/>
            <person name="Jiang B.G."/>
            <person name="Yang W.F."/>
            <person name="Lam T.T."/>
            <person name="Chang Q.C."/>
            <person name="Ding S.J."/>
            <person name="Wang X.J."/>
            <person name="Zhu J.G."/>
            <person name="Ruan X.D."/>
            <person name="Zhao L."/>
            <person name="Wei J.T."/>
            <person name="Ye R.Z."/>
            <person name="Que T.C."/>
            <person name="Du C.H."/>
            <person name="Zhou Y.H."/>
            <person name="Cheng J.X."/>
            <person name="Dai P.F."/>
            <person name="Guo W.B."/>
            <person name="Han X.H."/>
            <person name="Huang E.J."/>
            <person name="Li L.F."/>
            <person name="Wei W."/>
            <person name="Gao Y.C."/>
            <person name="Liu J.Z."/>
            <person name="Shao H.Z."/>
            <person name="Wang X."/>
            <person name="Wang C.C."/>
            <person name="Yang T.C."/>
            <person name="Huo Q.B."/>
            <person name="Li W."/>
            <person name="Chen H.Y."/>
            <person name="Chen S.E."/>
            <person name="Zhou L.G."/>
            <person name="Ni X.B."/>
            <person name="Tian J.H."/>
            <person name="Sheng Y."/>
            <person name="Liu T."/>
            <person name="Pan Y.S."/>
            <person name="Xia L.Y."/>
            <person name="Li J."/>
            <person name="Zhao F."/>
            <person name="Cao W.C."/>
        </authorList>
    </citation>
    <scope>NUCLEOTIDE SEQUENCE [LARGE SCALE GENOMIC DNA]</scope>
    <source>
        <strain evidence="2">HaeL-2018</strain>
    </source>
</reference>
<keyword evidence="1" id="KW-1133">Transmembrane helix</keyword>
<dbReference type="InterPro" id="IPR024079">
    <property type="entry name" value="MetalloPept_cat_dom_sf"/>
</dbReference>
<evidence type="ECO:0008006" key="4">
    <source>
        <dbReference type="Google" id="ProtNLM"/>
    </source>
</evidence>
<evidence type="ECO:0000313" key="2">
    <source>
        <dbReference type="EMBL" id="KAH9364933.1"/>
    </source>
</evidence>
<proteinExistence type="predicted"/>
<keyword evidence="1" id="KW-0812">Transmembrane</keyword>
<dbReference type="GO" id="GO:0004222">
    <property type="term" value="F:metalloendopeptidase activity"/>
    <property type="evidence" value="ECO:0007669"/>
    <property type="project" value="InterPro"/>
</dbReference>
<dbReference type="AlphaFoldDB" id="A0A9J6FPE0"/>
<dbReference type="GO" id="GO:0006508">
    <property type="term" value="P:proteolysis"/>
    <property type="evidence" value="ECO:0007669"/>
    <property type="project" value="InterPro"/>
</dbReference>
<name>A0A9J6FPE0_HAELO</name>
<accession>A0A9J6FPE0</accession>
<dbReference type="Gene3D" id="3.40.390.10">
    <property type="entry name" value="Collagenase (Catalytic Domain)"/>
    <property type="match status" value="1"/>
</dbReference>
<dbReference type="PROSITE" id="PS51885">
    <property type="entry name" value="NEPRILYSIN"/>
    <property type="match status" value="1"/>
</dbReference>
<organism evidence="2 3">
    <name type="scientific">Haemaphysalis longicornis</name>
    <name type="common">Bush tick</name>
    <dbReference type="NCBI Taxonomy" id="44386"/>
    <lineage>
        <taxon>Eukaryota</taxon>
        <taxon>Metazoa</taxon>
        <taxon>Ecdysozoa</taxon>
        <taxon>Arthropoda</taxon>
        <taxon>Chelicerata</taxon>
        <taxon>Arachnida</taxon>
        <taxon>Acari</taxon>
        <taxon>Parasitiformes</taxon>
        <taxon>Ixodida</taxon>
        <taxon>Ixodoidea</taxon>
        <taxon>Ixodidae</taxon>
        <taxon>Haemaphysalinae</taxon>
        <taxon>Haemaphysalis</taxon>
    </lineage>
</organism>
<feature type="transmembrane region" description="Helical" evidence="1">
    <location>
        <begin position="81"/>
        <end position="99"/>
    </location>
</feature>
<dbReference type="SUPFAM" id="SSF55486">
    <property type="entry name" value="Metalloproteases ('zincins'), catalytic domain"/>
    <property type="match status" value="1"/>
</dbReference>